<proteinExistence type="predicted"/>
<gene>
    <name evidence="4" type="ORF">CFOL_v3_29785</name>
</gene>
<accession>A0A1Q3D1N6</accession>
<dbReference type="Pfam" id="PF07889">
    <property type="entry name" value="DUF1664"/>
    <property type="match status" value="1"/>
</dbReference>
<feature type="chain" id="PRO_5012885338" evidence="2">
    <location>
        <begin position="23"/>
        <end position="348"/>
    </location>
</feature>
<keyword evidence="5" id="KW-1185">Reference proteome</keyword>
<dbReference type="AlphaFoldDB" id="A0A1Q3D1N6"/>
<dbReference type="InterPro" id="IPR012458">
    <property type="entry name" value="DUF1664"/>
</dbReference>
<dbReference type="PANTHER" id="PTHR47289">
    <property type="entry name" value="TRANSCRIPTION FACTOR, PUTATIVE (DUF1664)-RELATED"/>
    <property type="match status" value="1"/>
</dbReference>
<dbReference type="InParanoid" id="A0A1Q3D1N6"/>
<feature type="region of interest" description="Disordered" evidence="1">
    <location>
        <begin position="240"/>
        <end position="286"/>
    </location>
</feature>
<keyword evidence="2" id="KW-0732">Signal</keyword>
<organism evidence="4 5">
    <name type="scientific">Cephalotus follicularis</name>
    <name type="common">Albany pitcher plant</name>
    <dbReference type="NCBI Taxonomy" id="3775"/>
    <lineage>
        <taxon>Eukaryota</taxon>
        <taxon>Viridiplantae</taxon>
        <taxon>Streptophyta</taxon>
        <taxon>Embryophyta</taxon>
        <taxon>Tracheophyta</taxon>
        <taxon>Spermatophyta</taxon>
        <taxon>Magnoliopsida</taxon>
        <taxon>eudicotyledons</taxon>
        <taxon>Gunneridae</taxon>
        <taxon>Pentapetalae</taxon>
        <taxon>rosids</taxon>
        <taxon>fabids</taxon>
        <taxon>Oxalidales</taxon>
        <taxon>Cephalotaceae</taxon>
        <taxon>Cephalotus</taxon>
    </lineage>
</organism>
<sequence>MALPLAKLTILIGAGIVGSVLAKEGRMPNVSDFVSGAFKIVYKGIARDDSTSSSVNKPRSDTLLAQVNSLRQELQTLASNRPITIVTATGTGAGASRCGIVIVVVVVGYGYVWWKGWKLPDMMFATRRSLSDACNSVARNLENVYSSISATKLHLSKRISSVDTKLEEFKVLTTGTHEKVVELQVKSDEMGGKLRSVRDVVQTLHNKISMIEEKQDTTSQGVAWLCDYASKLENIRITERSQALPSSSSRPALELPPESPLRQTESLPPALSIEPSSDPGFSGSHQEFGATISVEVSSRINTSHDANNGFSSSGLLGLRSSGAGGSFITRTRSATKAVPILTRSPRPQ</sequence>
<dbReference type="PANTHER" id="PTHR47289:SF2">
    <property type="entry name" value="TRANSCRIPTION FACTOR, PUTATIVE (DUF1664)-RELATED"/>
    <property type="match status" value="1"/>
</dbReference>
<feature type="signal peptide" evidence="2">
    <location>
        <begin position="1"/>
        <end position="22"/>
    </location>
</feature>
<dbReference type="FunCoup" id="A0A1Q3D1N6">
    <property type="interactions" value="2111"/>
</dbReference>
<evidence type="ECO:0000259" key="3">
    <source>
        <dbReference type="Pfam" id="PF07889"/>
    </source>
</evidence>
<dbReference type="EMBL" id="BDDD01003874">
    <property type="protein sequence ID" value="GAV86354.1"/>
    <property type="molecule type" value="Genomic_DNA"/>
</dbReference>
<protein>
    <submittedName>
        <fullName evidence="4">DUF1664 domain-containing protein</fullName>
    </submittedName>
</protein>
<reference evidence="5" key="1">
    <citation type="submission" date="2016-04" db="EMBL/GenBank/DDBJ databases">
        <title>Cephalotus genome sequencing.</title>
        <authorList>
            <person name="Fukushima K."/>
            <person name="Hasebe M."/>
            <person name="Fang X."/>
        </authorList>
    </citation>
    <scope>NUCLEOTIDE SEQUENCE [LARGE SCALE GENOMIC DNA]</scope>
    <source>
        <strain evidence="5">cv. St1</strain>
    </source>
</reference>
<evidence type="ECO:0000313" key="5">
    <source>
        <dbReference type="Proteomes" id="UP000187406"/>
    </source>
</evidence>
<feature type="region of interest" description="Disordered" evidence="1">
    <location>
        <begin position="321"/>
        <end position="348"/>
    </location>
</feature>
<feature type="compositionally biased region" description="Polar residues" evidence="1">
    <location>
        <begin position="240"/>
        <end position="250"/>
    </location>
</feature>
<feature type="domain" description="DUF1664" evidence="3">
    <location>
        <begin position="100"/>
        <end position="215"/>
    </location>
</feature>
<evidence type="ECO:0000256" key="1">
    <source>
        <dbReference type="SAM" id="MobiDB-lite"/>
    </source>
</evidence>
<dbReference type="Proteomes" id="UP000187406">
    <property type="component" value="Unassembled WGS sequence"/>
</dbReference>
<comment type="caution">
    <text evidence="4">The sequence shown here is derived from an EMBL/GenBank/DDBJ whole genome shotgun (WGS) entry which is preliminary data.</text>
</comment>
<evidence type="ECO:0000256" key="2">
    <source>
        <dbReference type="SAM" id="SignalP"/>
    </source>
</evidence>
<name>A0A1Q3D1N6_CEPFO</name>
<dbReference type="OrthoDB" id="544175at2759"/>
<evidence type="ECO:0000313" key="4">
    <source>
        <dbReference type="EMBL" id="GAV86354.1"/>
    </source>
</evidence>